<protein>
    <submittedName>
        <fullName evidence="2">Uncharacterized protein</fullName>
    </submittedName>
</protein>
<proteinExistence type="predicted"/>
<evidence type="ECO:0000313" key="2">
    <source>
        <dbReference type="EMBL" id="KAK4445398.1"/>
    </source>
</evidence>
<sequence length="564" mass="61244">MASGLSSLTIETPPLHPQHHVQETIKFNTMDVPIDRNLHIIERMNSPSLTDTKFPPPRQIPRQPDSGYATQINTAFASPVTKRRDSTSQQSQDEFAHNGARSVPMPGREDLQIVRRDIDYTCNARFREIAPTMQLLLHRSLQKWTLGFPSVKAKSKRTQMTMSLRLMVVGATAETAKPSIVIFLAGHQTRNLEIALQTDELKRLYRSDDGVTPSFDVIVVGQEPKRRSRREVSVTWDASRVKERDLSTLCGLRVSLDAGGGNSAVATIGGIVKLTYGPGDFKLAAMTAGHLLGDLLDMDPNDDGADTEMTTFTDPRSFGTISHPAIQNSIGDEQVLIPKRDWALIDIDPLIRIRPNLIPKTGSAGRVGVPTKSASLGLPLDNWACMTAAPPDSFPSAKPIEVTLLSDSCSSRFSGARLGLLSHMPGAIMLSPEDGFIDACLLTLDDGQELHDGDSGSWVVNPISLEVYGHLVATDVTGDGYIIPLHAVLDEMKAAMEVQEVSLPGTADLLDAALLQDLRKARVLDDGDSGYVSMASAIPGKETCHAEGSGSMWGDDDGDDYNCW</sequence>
<dbReference type="EMBL" id="MU865965">
    <property type="protein sequence ID" value="KAK4445398.1"/>
    <property type="molecule type" value="Genomic_DNA"/>
</dbReference>
<feature type="region of interest" description="Disordered" evidence="1">
    <location>
        <begin position="47"/>
        <end position="104"/>
    </location>
</feature>
<gene>
    <name evidence="2" type="ORF">QBC34DRAFT_413164</name>
</gene>
<reference evidence="2" key="2">
    <citation type="submission" date="2023-05" db="EMBL/GenBank/DDBJ databases">
        <authorList>
            <consortium name="Lawrence Berkeley National Laboratory"/>
            <person name="Steindorff A."/>
            <person name="Hensen N."/>
            <person name="Bonometti L."/>
            <person name="Westerberg I."/>
            <person name="Brannstrom I.O."/>
            <person name="Guillou S."/>
            <person name="Cros-Aarteil S."/>
            <person name="Calhoun S."/>
            <person name="Haridas S."/>
            <person name="Kuo A."/>
            <person name="Mondo S."/>
            <person name="Pangilinan J."/>
            <person name="Riley R."/>
            <person name="Labutti K."/>
            <person name="Andreopoulos B."/>
            <person name="Lipzen A."/>
            <person name="Chen C."/>
            <person name="Yanf M."/>
            <person name="Daum C."/>
            <person name="Ng V."/>
            <person name="Clum A."/>
            <person name="Ohm R."/>
            <person name="Martin F."/>
            <person name="Silar P."/>
            <person name="Natvig D."/>
            <person name="Lalanne C."/>
            <person name="Gautier V."/>
            <person name="Ament-Velasquez S.L."/>
            <person name="Kruys A."/>
            <person name="Hutchinson M.I."/>
            <person name="Powell A.J."/>
            <person name="Barry K."/>
            <person name="Miller A.N."/>
            <person name="Grigoriev I.V."/>
            <person name="Debuchy R."/>
            <person name="Gladieux P."/>
            <person name="Thoren M.H."/>
            <person name="Johannesson H."/>
        </authorList>
    </citation>
    <scope>NUCLEOTIDE SEQUENCE</scope>
    <source>
        <strain evidence="2">PSN243</strain>
    </source>
</reference>
<name>A0AAV9GBA6_9PEZI</name>
<dbReference type="AlphaFoldDB" id="A0AAV9GBA6"/>
<evidence type="ECO:0000313" key="3">
    <source>
        <dbReference type="Proteomes" id="UP001321760"/>
    </source>
</evidence>
<keyword evidence="3" id="KW-1185">Reference proteome</keyword>
<evidence type="ECO:0000256" key="1">
    <source>
        <dbReference type="SAM" id="MobiDB-lite"/>
    </source>
</evidence>
<dbReference type="Proteomes" id="UP001321760">
    <property type="component" value="Unassembled WGS sequence"/>
</dbReference>
<organism evidence="2 3">
    <name type="scientific">Podospora aff. communis PSN243</name>
    <dbReference type="NCBI Taxonomy" id="3040156"/>
    <lineage>
        <taxon>Eukaryota</taxon>
        <taxon>Fungi</taxon>
        <taxon>Dikarya</taxon>
        <taxon>Ascomycota</taxon>
        <taxon>Pezizomycotina</taxon>
        <taxon>Sordariomycetes</taxon>
        <taxon>Sordariomycetidae</taxon>
        <taxon>Sordariales</taxon>
        <taxon>Podosporaceae</taxon>
        <taxon>Podospora</taxon>
    </lineage>
</organism>
<accession>A0AAV9GBA6</accession>
<comment type="caution">
    <text evidence="2">The sequence shown here is derived from an EMBL/GenBank/DDBJ whole genome shotgun (WGS) entry which is preliminary data.</text>
</comment>
<reference evidence="2" key="1">
    <citation type="journal article" date="2023" name="Mol. Phylogenet. Evol.">
        <title>Genome-scale phylogeny and comparative genomics of the fungal order Sordariales.</title>
        <authorList>
            <person name="Hensen N."/>
            <person name="Bonometti L."/>
            <person name="Westerberg I."/>
            <person name="Brannstrom I.O."/>
            <person name="Guillou S."/>
            <person name="Cros-Aarteil S."/>
            <person name="Calhoun S."/>
            <person name="Haridas S."/>
            <person name="Kuo A."/>
            <person name="Mondo S."/>
            <person name="Pangilinan J."/>
            <person name="Riley R."/>
            <person name="LaButti K."/>
            <person name="Andreopoulos B."/>
            <person name="Lipzen A."/>
            <person name="Chen C."/>
            <person name="Yan M."/>
            <person name="Daum C."/>
            <person name="Ng V."/>
            <person name="Clum A."/>
            <person name="Steindorff A."/>
            <person name="Ohm R.A."/>
            <person name="Martin F."/>
            <person name="Silar P."/>
            <person name="Natvig D.O."/>
            <person name="Lalanne C."/>
            <person name="Gautier V."/>
            <person name="Ament-Velasquez S.L."/>
            <person name="Kruys A."/>
            <person name="Hutchinson M.I."/>
            <person name="Powell A.J."/>
            <person name="Barry K."/>
            <person name="Miller A.N."/>
            <person name="Grigoriev I.V."/>
            <person name="Debuchy R."/>
            <person name="Gladieux P."/>
            <person name="Hiltunen Thoren M."/>
            <person name="Johannesson H."/>
        </authorList>
    </citation>
    <scope>NUCLEOTIDE SEQUENCE</scope>
    <source>
        <strain evidence="2">PSN243</strain>
    </source>
</reference>